<evidence type="ECO:0000256" key="4">
    <source>
        <dbReference type="SAM" id="MobiDB-lite"/>
    </source>
</evidence>
<evidence type="ECO:0000313" key="8">
    <source>
        <dbReference type="Proteomes" id="UP000222056"/>
    </source>
</evidence>
<organism evidence="7 8">
    <name type="scientific">Thermoleophilum album</name>
    <dbReference type="NCBI Taxonomy" id="29539"/>
    <lineage>
        <taxon>Bacteria</taxon>
        <taxon>Bacillati</taxon>
        <taxon>Actinomycetota</taxon>
        <taxon>Thermoleophilia</taxon>
        <taxon>Thermoleophilales</taxon>
        <taxon>Thermoleophilaceae</taxon>
        <taxon>Thermoleophilum</taxon>
    </lineage>
</organism>
<dbReference type="PROSITE" id="PS50889">
    <property type="entry name" value="S4"/>
    <property type="match status" value="1"/>
</dbReference>
<dbReference type="GO" id="GO:0008168">
    <property type="term" value="F:methyltransferase activity"/>
    <property type="evidence" value="ECO:0007669"/>
    <property type="project" value="UniProtKB-KW"/>
</dbReference>
<dbReference type="OrthoDB" id="9784736at2"/>
<dbReference type="InterPro" id="IPR004538">
    <property type="entry name" value="Hemolysin_A/TlyA"/>
</dbReference>
<feature type="domain" description="Ribosomal RNA methyltransferase FtsJ" evidence="6">
    <location>
        <begin position="65"/>
        <end position="246"/>
    </location>
</feature>
<feature type="compositionally biased region" description="Basic and acidic residues" evidence="4">
    <location>
        <begin position="292"/>
        <end position="302"/>
    </location>
</feature>
<dbReference type="EMBL" id="FNWJ01000002">
    <property type="protein sequence ID" value="SEH14166.1"/>
    <property type="molecule type" value="Genomic_DNA"/>
</dbReference>
<accession>A0A1H6FTK9</accession>
<keyword evidence="1 3" id="KW-0694">RNA-binding</keyword>
<dbReference type="CDD" id="cd00165">
    <property type="entry name" value="S4"/>
    <property type="match status" value="1"/>
</dbReference>
<evidence type="ECO:0000259" key="5">
    <source>
        <dbReference type="Pfam" id="PF01479"/>
    </source>
</evidence>
<protein>
    <submittedName>
        <fullName evidence="7">23S rRNA (Cytidine1920-2'-O)/16S rRNA (Cytidine1409-2'-O)-methyltransferase</fullName>
    </submittedName>
</protein>
<evidence type="ECO:0000313" key="7">
    <source>
        <dbReference type="EMBL" id="SEH14166.1"/>
    </source>
</evidence>
<evidence type="ECO:0000256" key="1">
    <source>
        <dbReference type="ARBA" id="ARBA00022884"/>
    </source>
</evidence>
<dbReference type="STRING" id="29539.SAMN02745716_1541"/>
<proteinExistence type="inferred from homology"/>
<evidence type="ECO:0000256" key="2">
    <source>
        <dbReference type="ARBA" id="ARBA00029460"/>
    </source>
</evidence>
<evidence type="ECO:0000256" key="3">
    <source>
        <dbReference type="PROSITE-ProRule" id="PRU00182"/>
    </source>
</evidence>
<dbReference type="InterPro" id="IPR002877">
    <property type="entry name" value="RNA_MeTrfase_FtsJ_dom"/>
</dbReference>
<feature type="compositionally biased region" description="Basic and acidic residues" evidence="4">
    <location>
        <begin position="272"/>
        <end position="284"/>
    </location>
</feature>
<dbReference type="GO" id="GO:0032259">
    <property type="term" value="P:methylation"/>
    <property type="evidence" value="ECO:0007669"/>
    <property type="project" value="UniProtKB-KW"/>
</dbReference>
<comment type="similarity">
    <text evidence="2">Belongs to the TlyA family.</text>
</comment>
<evidence type="ECO:0000259" key="6">
    <source>
        <dbReference type="Pfam" id="PF01728"/>
    </source>
</evidence>
<keyword evidence="8" id="KW-1185">Reference proteome</keyword>
<dbReference type="InterPro" id="IPR036986">
    <property type="entry name" value="S4_RNA-bd_sf"/>
</dbReference>
<keyword evidence="7" id="KW-0808">Transferase</keyword>
<dbReference type="InterPro" id="IPR002942">
    <property type="entry name" value="S4_RNA-bd"/>
</dbReference>
<gene>
    <name evidence="7" type="ORF">SAMN02745716_1541</name>
</gene>
<dbReference type="Pfam" id="PF01728">
    <property type="entry name" value="FtsJ"/>
    <property type="match status" value="1"/>
</dbReference>
<dbReference type="Gene3D" id="3.10.290.10">
    <property type="entry name" value="RNA-binding S4 domain"/>
    <property type="match status" value="1"/>
</dbReference>
<dbReference type="GO" id="GO:0003723">
    <property type="term" value="F:RNA binding"/>
    <property type="evidence" value="ECO:0007669"/>
    <property type="project" value="UniProtKB-KW"/>
</dbReference>
<dbReference type="RefSeq" id="WP_093117879.1">
    <property type="nucleotide sequence ID" value="NZ_FNWJ01000002.1"/>
</dbReference>
<reference evidence="8" key="1">
    <citation type="submission" date="2016-10" db="EMBL/GenBank/DDBJ databases">
        <authorList>
            <person name="Varghese N."/>
            <person name="Submissions S."/>
        </authorList>
    </citation>
    <scope>NUCLEOTIDE SEQUENCE [LARGE SCALE GENOMIC DNA]</scope>
    <source>
        <strain evidence="8">ATCC 35263</strain>
    </source>
</reference>
<dbReference type="Pfam" id="PF01479">
    <property type="entry name" value="S4"/>
    <property type="match status" value="1"/>
</dbReference>
<dbReference type="SUPFAM" id="SSF55174">
    <property type="entry name" value="Alpha-L RNA-binding motif"/>
    <property type="match status" value="1"/>
</dbReference>
<dbReference type="InterPro" id="IPR029063">
    <property type="entry name" value="SAM-dependent_MTases_sf"/>
</dbReference>
<name>A0A1H6FTK9_THEAL</name>
<dbReference type="PANTHER" id="PTHR32319">
    <property type="entry name" value="BACTERIAL HEMOLYSIN-LIKE PROTEIN"/>
    <property type="match status" value="1"/>
</dbReference>
<dbReference type="PIRSF" id="PIRSF005578">
    <property type="entry name" value="TlyA"/>
    <property type="match status" value="1"/>
</dbReference>
<dbReference type="Gene3D" id="3.40.50.150">
    <property type="entry name" value="Vaccinia Virus protein VP39"/>
    <property type="match status" value="1"/>
</dbReference>
<dbReference type="AlphaFoldDB" id="A0A1H6FTK9"/>
<feature type="domain" description="RNA-binding S4" evidence="5">
    <location>
        <begin position="8"/>
        <end position="43"/>
    </location>
</feature>
<dbReference type="Proteomes" id="UP000222056">
    <property type="component" value="Unassembled WGS sequence"/>
</dbReference>
<dbReference type="InterPro" id="IPR047048">
    <property type="entry name" value="TlyA"/>
</dbReference>
<keyword evidence="7" id="KW-0489">Methyltransferase</keyword>
<dbReference type="SUPFAM" id="SSF53335">
    <property type="entry name" value="S-adenosyl-L-methionine-dependent methyltransferases"/>
    <property type="match status" value="1"/>
</dbReference>
<dbReference type="NCBIfam" id="TIGR00478">
    <property type="entry name" value="tly"/>
    <property type="match status" value="1"/>
</dbReference>
<dbReference type="PANTHER" id="PTHR32319:SF0">
    <property type="entry name" value="BACTERIAL HEMOLYSIN-LIKE PROTEIN"/>
    <property type="match status" value="1"/>
</dbReference>
<feature type="region of interest" description="Disordered" evidence="4">
    <location>
        <begin position="272"/>
        <end position="302"/>
    </location>
</feature>
<sequence>MARAKGKVRLDLLLCERGFFATRSRAAAAVMAGEVLVGERRERASKPGQQVSRDVALALVERPRYASRGGDKLEWALRETGVEVAGRLCLDVGAATGGFTDCLLAHGARRVVALDVGRGLLEPRLREDPRVVVLERLNARHLEPGALPFAPSLIVIDVSFISLRKVLAPVLRCAAARFDCLALVKPQFELGPREAPGGVVADGAARTRALVEVGRFALSQLDVSVLGFAPSGVPGPAGNLETFVHLAERDRGGLTNEGELVAAAERAEKRWQELRGEGARDSDRSAPPPVATRRDEGARRAG</sequence>